<evidence type="ECO:0000313" key="1">
    <source>
        <dbReference type="EMBL" id="RXK53873.1"/>
    </source>
</evidence>
<dbReference type="EMBL" id="SDHX01000002">
    <property type="protein sequence ID" value="RXK53873.1"/>
    <property type="molecule type" value="Genomic_DNA"/>
</dbReference>
<evidence type="ECO:0000313" key="2">
    <source>
        <dbReference type="Proteomes" id="UP000290218"/>
    </source>
</evidence>
<comment type="caution">
    <text evidence="1">The sequence shown here is derived from an EMBL/GenBank/DDBJ whole genome shotgun (WGS) entry which is preliminary data.</text>
</comment>
<sequence length="164" mass="18946">MDASALTAHGEARDAGFYLTALIYAHHLWQRGLAARAVLAIDRALGADLRGDEVVLQQWPLPYAAQAWFLRHTPADVFIGNPRVHFQHLADRMNEPRREQRRWRIWACWAICRAVRPEFPADAKHIVAEPTEPEIFDRLSRYGVTDEARMWQQVLNGSKKQRPQ</sequence>
<proteinExistence type="predicted"/>
<protein>
    <submittedName>
        <fullName evidence="1">Uncharacterized protein</fullName>
    </submittedName>
</protein>
<dbReference type="AlphaFoldDB" id="A0A4Q1C664"/>
<accession>A0A4Q1C664</accession>
<reference evidence="1 2" key="1">
    <citation type="submission" date="2019-01" db="EMBL/GenBank/DDBJ databases">
        <title>Lacunisphaera sp. strain TWA-58.</title>
        <authorList>
            <person name="Chen W.-M."/>
        </authorList>
    </citation>
    <scope>NUCLEOTIDE SEQUENCE [LARGE SCALE GENOMIC DNA]</scope>
    <source>
        <strain evidence="1 2">TWA-58</strain>
    </source>
</reference>
<keyword evidence="2" id="KW-1185">Reference proteome</keyword>
<organism evidence="1 2">
    <name type="scientific">Oleiharenicola lentus</name>
    <dbReference type="NCBI Taxonomy" id="2508720"/>
    <lineage>
        <taxon>Bacteria</taxon>
        <taxon>Pseudomonadati</taxon>
        <taxon>Verrucomicrobiota</taxon>
        <taxon>Opitutia</taxon>
        <taxon>Opitutales</taxon>
        <taxon>Opitutaceae</taxon>
        <taxon>Oleiharenicola</taxon>
    </lineage>
</organism>
<dbReference type="Proteomes" id="UP000290218">
    <property type="component" value="Unassembled WGS sequence"/>
</dbReference>
<gene>
    <name evidence="1" type="ORF">ESB00_13945</name>
</gene>
<dbReference type="OrthoDB" id="195212at2"/>
<name>A0A4Q1C664_9BACT</name>